<dbReference type="Proteomes" id="UP000324222">
    <property type="component" value="Unassembled WGS sequence"/>
</dbReference>
<feature type="compositionally biased region" description="Basic and acidic residues" evidence="1">
    <location>
        <begin position="33"/>
        <end position="42"/>
    </location>
</feature>
<accession>A0A5B7FEL4</accession>
<sequence length="117" mass="12854">MKNKTKKRKRKAALRHPGEERRGRGGGGVALGPERKNREMKSTRGRQAQGRAHEGKRTRTTRPRTDLGFCGIRNDTPSQGAHRCGSEPQSAPWVRSPVSTKAFTGSPRTPVKGSLLV</sequence>
<proteinExistence type="predicted"/>
<evidence type="ECO:0000256" key="1">
    <source>
        <dbReference type="SAM" id="MobiDB-lite"/>
    </source>
</evidence>
<feature type="compositionally biased region" description="Basic residues" evidence="1">
    <location>
        <begin position="1"/>
        <end position="14"/>
    </location>
</feature>
<evidence type="ECO:0000313" key="3">
    <source>
        <dbReference type="Proteomes" id="UP000324222"/>
    </source>
</evidence>
<evidence type="ECO:0000313" key="2">
    <source>
        <dbReference type="EMBL" id="MPC43649.1"/>
    </source>
</evidence>
<dbReference type="EMBL" id="VSRR010005928">
    <property type="protein sequence ID" value="MPC43649.1"/>
    <property type="molecule type" value="Genomic_DNA"/>
</dbReference>
<reference evidence="2 3" key="1">
    <citation type="submission" date="2019-05" db="EMBL/GenBank/DDBJ databases">
        <title>Another draft genome of Portunus trituberculatus and its Hox gene families provides insights of decapod evolution.</title>
        <authorList>
            <person name="Jeong J.-H."/>
            <person name="Song I."/>
            <person name="Kim S."/>
            <person name="Choi T."/>
            <person name="Kim D."/>
            <person name="Ryu S."/>
            <person name="Kim W."/>
        </authorList>
    </citation>
    <scope>NUCLEOTIDE SEQUENCE [LARGE SCALE GENOMIC DNA]</scope>
    <source>
        <tissue evidence="2">Muscle</tissue>
    </source>
</reference>
<organism evidence="2 3">
    <name type="scientific">Portunus trituberculatus</name>
    <name type="common">Swimming crab</name>
    <name type="synonym">Neptunus trituberculatus</name>
    <dbReference type="NCBI Taxonomy" id="210409"/>
    <lineage>
        <taxon>Eukaryota</taxon>
        <taxon>Metazoa</taxon>
        <taxon>Ecdysozoa</taxon>
        <taxon>Arthropoda</taxon>
        <taxon>Crustacea</taxon>
        <taxon>Multicrustacea</taxon>
        <taxon>Malacostraca</taxon>
        <taxon>Eumalacostraca</taxon>
        <taxon>Eucarida</taxon>
        <taxon>Decapoda</taxon>
        <taxon>Pleocyemata</taxon>
        <taxon>Brachyura</taxon>
        <taxon>Eubrachyura</taxon>
        <taxon>Portunoidea</taxon>
        <taxon>Portunidae</taxon>
        <taxon>Portuninae</taxon>
        <taxon>Portunus</taxon>
    </lineage>
</organism>
<keyword evidence="3" id="KW-1185">Reference proteome</keyword>
<gene>
    <name evidence="2" type="ORF">E2C01_037301</name>
</gene>
<dbReference type="AlphaFoldDB" id="A0A5B7FEL4"/>
<comment type="caution">
    <text evidence="2">The sequence shown here is derived from an EMBL/GenBank/DDBJ whole genome shotgun (WGS) entry which is preliminary data.</text>
</comment>
<protein>
    <submittedName>
        <fullName evidence="2">Uncharacterized protein</fullName>
    </submittedName>
</protein>
<name>A0A5B7FEL4_PORTR</name>
<feature type="compositionally biased region" description="Polar residues" evidence="1">
    <location>
        <begin position="97"/>
        <end position="107"/>
    </location>
</feature>
<feature type="region of interest" description="Disordered" evidence="1">
    <location>
        <begin position="1"/>
        <end position="117"/>
    </location>
</feature>